<keyword evidence="3" id="KW-0418">Kinase</keyword>
<feature type="region of interest" description="Disordered" evidence="1">
    <location>
        <begin position="1655"/>
        <end position="1709"/>
    </location>
</feature>
<evidence type="ECO:0000259" key="2">
    <source>
        <dbReference type="Pfam" id="PF17667"/>
    </source>
</evidence>
<dbReference type="EMBL" id="AFRT01002560">
    <property type="protein sequence ID" value="ELU37586.1"/>
    <property type="molecule type" value="Genomic_DNA"/>
</dbReference>
<name>L8WH89_THACA</name>
<feature type="domain" description="Fungal-type protein kinase" evidence="2">
    <location>
        <begin position="439"/>
        <end position="892"/>
    </location>
</feature>
<comment type="caution">
    <text evidence="3">The sequence shown here is derived from an EMBL/GenBank/DDBJ whole genome shotgun (WGS) entry which is preliminary data.</text>
</comment>
<reference evidence="3 4" key="1">
    <citation type="journal article" date="2013" name="Nat. Commun.">
        <title>The evolution and pathogenic mechanisms of the rice sheath blight pathogen.</title>
        <authorList>
            <person name="Zheng A."/>
            <person name="Lin R."/>
            <person name="Xu L."/>
            <person name="Qin P."/>
            <person name="Tang C."/>
            <person name="Ai P."/>
            <person name="Zhang D."/>
            <person name="Liu Y."/>
            <person name="Sun Z."/>
            <person name="Feng H."/>
            <person name="Wang Y."/>
            <person name="Chen Y."/>
            <person name="Liang X."/>
            <person name="Fu R."/>
            <person name="Li Q."/>
            <person name="Zhang J."/>
            <person name="Yu X."/>
            <person name="Xie Z."/>
            <person name="Ding L."/>
            <person name="Guan P."/>
            <person name="Tang J."/>
            <person name="Liang Y."/>
            <person name="Wang S."/>
            <person name="Deng Q."/>
            <person name="Li S."/>
            <person name="Zhu J."/>
            <person name="Wang L."/>
            <person name="Liu H."/>
            <person name="Li P."/>
        </authorList>
    </citation>
    <scope>NUCLEOTIDE SEQUENCE [LARGE SCALE GENOMIC DNA]</scope>
    <source>
        <strain evidence="4">AG-1 IA</strain>
    </source>
</reference>
<organism evidence="3 4">
    <name type="scientific">Thanatephorus cucumeris (strain AG1-IA)</name>
    <name type="common">Rice sheath blight fungus</name>
    <name type="synonym">Rhizoctonia solani</name>
    <dbReference type="NCBI Taxonomy" id="983506"/>
    <lineage>
        <taxon>Eukaryota</taxon>
        <taxon>Fungi</taxon>
        <taxon>Dikarya</taxon>
        <taxon>Basidiomycota</taxon>
        <taxon>Agaricomycotina</taxon>
        <taxon>Agaricomycetes</taxon>
        <taxon>Cantharellales</taxon>
        <taxon>Ceratobasidiaceae</taxon>
        <taxon>Rhizoctonia</taxon>
        <taxon>Rhizoctonia solani AG-1</taxon>
    </lineage>
</organism>
<keyword evidence="3" id="KW-0808">Transferase</keyword>
<feature type="region of interest" description="Disordered" evidence="1">
    <location>
        <begin position="1216"/>
        <end position="1237"/>
    </location>
</feature>
<proteinExistence type="predicted"/>
<gene>
    <name evidence="3" type="ORF">AG1IA_08385</name>
</gene>
<dbReference type="OrthoDB" id="3246048at2759"/>
<feature type="compositionally biased region" description="Polar residues" evidence="1">
    <location>
        <begin position="696"/>
        <end position="706"/>
    </location>
</feature>
<evidence type="ECO:0000256" key="1">
    <source>
        <dbReference type="SAM" id="MobiDB-lite"/>
    </source>
</evidence>
<feature type="region of interest" description="Disordered" evidence="1">
    <location>
        <begin position="696"/>
        <end position="722"/>
    </location>
</feature>
<dbReference type="PANTHER" id="PTHR38248">
    <property type="entry name" value="FUNK1 6"/>
    <property type="match status" value="1"/>
</dbReference>
<keyword evidence="4" id="KW-1185">Reference proteome</keyword>
<feature type="compositionally biased region" description="Polar residues" evidence="1">
    <location>
        <begin position="1223"/>
        <end position="1237"/>
    </location>
</feature>
<dbReference type="InterPro" id="IPR040976">
    <property type="entry name" value="Pkinase_fungal"/>
</dbReference>
<dbReference type="HOGENOM" id="CLU_240623_0_0_1"/>
<dbReference type="PANTHER" id="PTHR38248:SF2">
    <property type="entry name" value="FUNK1 11"/>
    <property type="match status" value="1"/>
</dbReference>
<sequence>MEFFHSSARIQLLYAHLFHHCIALRNLHTIADAKALRPEIRYASCCSSVTVNAYSRYPSAIAYSHTCATFAGAFLLRLTRLFPQDLDVHAMIVMVDQLAHLLEEVPAGRFARSLFQMIKVSQARLQAKKETTPPSDTRTEALPVVDFSSTAVIQPLGGTEYTNDFGNLMSSNLGLYEHGVPNDIAHGLLSVDGDWPEWIQNSIYPFPEIMHSLGLAREIIISIRLTRGVLCNLEVERFALSESDCEIISDLFTTPWGHVWIVSANQTTYCAPLLQLFIGLTVPEVMIDTRGDSPARPRYTHTSSYLSTNVAESRTTLLRDNPVVQEVYLTSLMETVLPHVSQSLLEKAYKNLTTTRTIRFNRKKKTPRWCFLSQDRSQSSIAEGKTFKFLEEIAGSTTKKLNVVASLDIRLLATGETTPPSNCRNTSRPDGHLHIAKAGKQVGWSDIIMPMEFKKSRNDDSTVDDFGKVIWSMHHIMRNDPCRRYVYGLTCEDTKARLWFNNRSDIVASEEFDINTDWKQLVRILLSIQMANSGQLGFDFSMTAAPNSNGESEPSYDITVHNNEAKTACVYRTLRVISDIGTDSLMGRGTRVWEVRKLVNGLPCGPSYALKDVWVYADRTAEHQLLNTIRTTHTEYAQHLLTPIDHGFVPHDSAATSIPDSTHEPLGCKRQFEPTKILLRTRKRLGVAYMGTSTGSKTHLASTSRDSIGLPDPIPPSTTEGHRNPICLSAHTRYHYRIVFQEIGTPVQELRAFSKVFTAIQGGWEGLHAIHLSGKVHRDVSSGNVMLVPAMGTLAERGVVLDLEYAKDIHDTSTPHDVRTGTRAFMATEVEVMTHHRYFEITRSQDVSASIDLDELIEQSTLWSSNLPMRAPPFRHNPLHDMESFWWLCVWMMFYLVPTGTTDRDRLADFHSIFHDERTKRNSLSIPVFREFTLHLSTELTSLLVTWLDLMNQIYNAAYKLMDLKNTSQINDKMIEKSYQVGKRILEDLRQVSAKTESLPMITLQEHLEVKDPDRARARATSGARLNSAQGTARGDFWRAAPRLVMDCVLMPPRKGRHESIVTPPSQKRRYESIVQSQTRSRQDGEFLRRETFVRMRDKYLCLEKSSSRFVSSSWAGNPNQSAEKQLQLTEILLMWDLAFDRVSLLAFSSRCAGGTGANGTMDSPVTTFTRKLSLLSMESRPKGWCPHVPHPDPMPISRESQSALGANIPLDLSLGVDRPTQPAANRSETSPALQQDTTMSVVNTQLEDPARATEIGAEVYMPVGPVAQAGPGQRRYTALGVHVLDGSTVFIKDVWRDERRLFFEAALYEEAHKEQVLSGLMTVEAHGYVLDETRKPIRTPRIAAKDSDESGAESGRCKMRIVTKDVGRPLGSIRSLRHFLCVMYDACAAQQLIVVRNANPDPACLLVDLGNGADLKVERNEQVLKERTGTPKFIARSISCGSLLPRGDDDEQMPPLVKSILNQSKFMHTTEYQVLNNITSGTQPHVEFAHRLFHDAESTFWVIAWTLARSIKEGHTLEPTPHPEFRRFFHTMQRHFPTPNDRDSRAIICVKSCEYWTQILHDDLKSLGPMLFGMFRYILPEWTYRSELNPEHVHEALMRLLLVEIVRIDKEKSDIPLVIGGRPVPPPPGEMAYGPSPDLSLSYSTSVSFAPGSNSFDLPHHSTSESLNPSKKRNLSLADEPPVLRRSPRLRDLSKAPGTGAATKAESK</sequence>
<feature type="domain" description="Fungal-type protein kinase" evidence="2">
    <location>
        <begin position="1286"/>
        <end position="1507"/>
    </location>
</feature>
<dbReference type="Pfam" id="PF17667">
    <property type="entry name" value="Pkinase_fungal"/>
    <property type="match status" value="2"/>
</dbReference>
<protein>
    <submittedName>
        <fullName evidence="3">Pkinase domain-containing protein</fullName>
    </submittedName>
</protein>
<dbReference type="InterPro" id="IPR011009">
    <property type="entry name" value="Kinase-like_dom_sf"/>
</dbReference>
<dbReference type="Gene3D" id="1.10.510.10">
    <property type="entry name" value="Transferase(Phosphotransferase) domain 1"/>
    <property type="match status" value="1"/>
</dbReference>
<evidence type="ECO:0000313" key="3">
    <source>
        <dbReference type="EMBL" id="ELU37586.1"/>
    </source>
</evidence>
<dbReference type="Proteomes" id="UP000011668">
    <property type="component" value="Unassembled WGS sequence"/>
</dbReference>
<dbReference type="GO" id="GO:0016301">
    <property type="term" value="F:kinase activity"/>
    <property type="evidence" value="ECO:0007669"/>
    <property type="project" value="UniProtKB-KW"/>
</dbReference>
<evidence type="ECO:0000313" key="4">
    <source>
        <dbReference type="Proteomes" id="UP000011668"/>
    </source>
</evidence>
<accession>L8WH89</accession>
<dbReference type="SUPFAM" id="SSF56112">
    <property type="entry name" value="Protein kinase-like (PK-like)"/>
    <property type="match status" value="1"/>
</dbReference>